<dbReference type="InterPro" id="IPR005064">
    <property type="entry name" value="BUG"/>
</dbReference>
<comment type="similarity">
    <text evidence="1">Belongs to the UPF0065 (bug) family.</text>
</comment>
<dbReference type="PROSITE" id="PS51318">
    <property type="entry name" value="TAT"/>
    <property type="match status" value="1"/>
</dbReference>
<reference evidence="3 4" key="1">
    <citation type="journal article" date="2019" name="Environ. Microbiol.">
        <title>Species interactions and distinct microbial communities in high Arctic permafrost affected cryosols are associated with the CH4 and CO2 gas fluxes.</title>
        <authorList>
            <person name="Altshuler I."/>
            <person name="Hamel J."/>
            <person name="Turney S."/>
            <person name="Magnuson E."/>
            <person name="Levesque R."/>
            <person name="Greer C."/>
            <person name="Whyte L.G."/>
        </authorList>
    </citation>
    <scope>NUCLEOTIDE SEQUENCE [LARGE SCALE GENOMIC DNA]</scope>
    <source>
        <strain evidence="3 4">S9.3B</strain>
    </source>
</reference>
<evidence type="ECO:0000313" key="3">
    <source>
        <dbReference type="EMBL" id="TPG58595.1"/>
    </source>
</evidence>
<dbReference type="PIRSF" id="PIRSF017082">
    <property type="entry name" value="YflP"/>
    <property type="match status" value="1"/>
</dbReference>
<protein>
    <submittedName>
        <fullName evidence="3">Tripartite tricarboxylate transporter substrate binding protein</fullName>
    </submittedName>
</protein>
<dbReference type="CDD" id="cd13578">
    <property type="entry name" value="PBP2_Bug27"/>
    <property type="match status" value="1"/>
</dbReference>
<evidence type="ECO:0000313" key="4">
    <source>
        <dbReference type="Proteomes" id="UP000317078"/>
    </source>
</evidence>
<evidence type="ECO:0000256" key="1">
    <source>
        <dbReference type="ARBA" id="ARBA00006987"/>
    </source>
</evidence>
<keyword evidence="2" id="KW-0732">Signal</keyword>
<gene>
    <name evidence="3" type="ORF">EAH89_08285</name>
</gene>
<dbReference type="PANTHER" id="PTHR42928">
    <property type="entry name" value="TRICARBOXYLATE-BINDING PROTEIN"/>
    <property type="match status" value="1"/>
</dbReference>
<dbReference type="Gene3D" id="3.40.190.150">
    <property type="entry name" value="Bordetella uptake gene, domain 1"/>
    <property type="match status" value="1"/>
</dbReference>
<accession>A0A502G9C0</accession>
<sequence length="329" mass="34760">MITRRTALRLAPALAALAPPARPALAQPARFPDRPLRMIIPFAAGGSNDIVGRVLTEGMGARLGQTIVVENRGGAGGIIGNEVVFQAPKDGYTFLLGGSGSFLISSLVQPRVPYDIIRDFAPIGFVGNAPNVITVNPSVEARTMGELRDLARRARPPLSYASPGVGTTGHVLGALLALTFEAEMEHIPYRGTGPAITDVLAGRVNILTNAAAPLRPHIASGGLRALAVAAPRRLAFLPEVPTTVEQGFDDVISSTWYGLLAPAGTPADRVAALHAALNATLAEEGVRQRLAEEGVEIEASPAPADFGTFIERDRQRWQRVVTRANIRAE</sequence>
<dbReference type="Gene3D" id="3.40.190.10">
    <property type="entry name" value="Periplasmic binding protein-like II"/>
    <property type="match status" value="1"/>
</dbReference>
<dbReference type="InterPro" id="IPR042100">
    <property type="entry name" value="Bug_dom1"/>
</dbReference>
<dbReference type="OrthoDB" id="7250553at2"/>
<evidence type="ECO:0000256" key="2">
    <source>
        <dbReference type="SAM" id="SignalP"/>
    </source>
</evidence>
<dbReference type="RefSeq" id="WP_140882327.1">
    <property type="nucleotide sequence ID" value="NZ_RCZP01000005.1"/>
</dbReference>
<proteinExistence type="inferred from homology"/>
<feature type="chain" id="PRO_5021425823" evidence="2">
    <location>
        <begin position="27"/>
        <end position="329"/>
    </location>
</feature>
<dbReference type="EMBL" id="RCZP01000005">
    <property type="protein sequence ID" value="TPG58595.1"/>
    <property type="molecule type" value="Genomic_DNA"/>
</dbReference>
<dbReference type="AlphaFoldDB" id="A0A502G9C0"/>
<dbReference type="SUPFAM" id="SSF53850">
    <property type="entry name" value="Periplasmic binding protein-like II"/>
    <property type="match status" value="1"/>
</dbReference>
<feature type="signal peptide" evidence="2">
    <location>
        <begin position="1"/>
        <end position="26"/>
    </location>
</feature>
<name>A0A502G9C0_9PROT</name>
<keyword evidence="4" id="KW-1185">Reference proteome</keyword>
<dbReference type="PANTHER" id="PTHR42928:SF5">
    <property type="entry name" value="BLR1237 PROTEIN"/>
    <property type="match status" value="1"/>
</dbReference>
<organism evidence="3 4">
    <name type="scientific">Muricoccus nepalensis</name>
    <dbReference type="NCBI Taxonomy" id="1854500"/>
    <lineage>
        <taxon>Bacteria</taxon>
        <taxon>Pseudomonadati</taxon>
        <taxon>Pseudomonadota</taxon>
        <taxon>Alphaproteobacteria</taxon>
        <taxon>Acetobacterales</taxon>
        <taxon>Roseomonadaceae</taxon>
        <taxon>Muricoccus</taxon>
    </lineage>
</organism>
<comment type="caution">
    <text evidence="3">The sequence shown here is derived from an EMBL/GenBank/DDBJ whole genome shotgun (WGS) entry which is preliminary data.</text>
</comment>
<dbReference type="InterPro" id="IPR006311">
    <property type="entry name" value="TAT_signal"/>
</dbReference>
<dbReference type="Proteomes" id="UP000317078">
    <property type="component" value="Unassembled WGS sequence"/>
</dbReference>
<dbReference type="Pfam" id="PF03401">
    <property type="entry name" value="TctC"/>
    <property type="match status" value="1"/>
</dbReference>